<sequence length="766" mass="84061">MAGTSETIAQLNSARSIVLKDAAIYPQVVTGVLPVIGPERPVELRRWGADFLAETFASPVVSAEEKQSMCFSVLDTLKSYLLRKEEQGEEEDWTVVKSAIQAAASIYPLVFRHTISNPDDAETWGKMSSMKSSILRRMDSAPGGVRICCIKFVARVVQVQTAGLIADPRRPEQNEISLALVPRDHKLMSPSNLEAEASGLLDRLLGVLQDNITDPLIATATLNALASLVQRRASISTKILSTVLSFNPLTLAGVGKLEGKDKVAVKSMTRTTMSFLMNVLKRNPAHPLAGRIQQQGERLRHMLTDAFSEHNPLKRGAPDEPIDGLSDDKRQKLDRDAERGTTPQQQQLPPLPAGPVSLAQLWTLMNDQGAAGFHVEAIPQHIVSQLVPPLLTSINPAQFEAAINIVKSRYLEVQRRPPPTLPTGDEEDDDYDPSMGFGDGEQIANQMDQLPPLQGQPELALAPFHFPPPPPLTEQECAMYSETAKDRLFSTLHELDTDALKKPKKSTTETQHGFHRPVSNGSQDRDGWIALLTRIATRPTFTVNAESTNGDIDIKQENFSLALTKRGAAANDDNLPNKLRAAFQLYILDDWRRRLDIAIAWLNEEWYADKLSGPTTLPNYTHLTLTILDGLIPYIDIKDGRHLIRFLSEIPSLPGANAGDGGVWTRISKLAEDPERVGIAAQTLLYLAMLRPPVREQAVDCAVRIWRGDKLGRAAVGKVVGKYRPEIFKEDEEAKAVEAKGLGDGEGGAVQDGGPVREAVKGEGEE</sequence>
<keyword evidence="2" id="KW-0507">mRNA processing</keyword>
<dbReference type="Pfam" id="PF11935">
    <property type="entry name" value="SYMPK_PTA1_N"/>
    <property type="match status" value="1"/>
</dbReference>
<feature type="compositionally biased region" description="Basic and acidic residues" evidence="4">
    <location>
        <begin position="326"/>
        <end position="339"/>
    </location>
</feature>
<comment type="caution">
    <text evidence="6">The sequence shown here is derived from an EMBL/GenBank/DDBJ whole genome shotgun (WGS) entry which is preliminary data.</text>
</comment>
<gene>
    <name evidence="6" type="ORF">LTR09_008687</name>
</gene>
<evidence type="ECO:0000256" key="3">
    <source>
        <dbReference type="ARBA" id="ARBA00023242"/>
    </source>
</evidence>
<dbReference type="GO" id="GO:0005847">
    <property type="term" value="C:mRNA cleavage and polyadenylation specificity factor complex"/>
    <property type="evidence" value="ECO:0007669"/>
    <property type="project" value="TreeGrafter"/>
</dbReference>
<dbReference type="AlphaFoldDB" id="A0AAJ0GC90"/>
<name>A0AAJ0GC90_9PEZI</name>
<evidence type="ECO:0000313" key="6">
    <source>
        <dbReference type="EMBL" id="KAK3050032.1"/>
    </source>
</evidence>
<feature type="region of interest" description="Disordered" evidence="4">
    <location>
        <begin position="738"/>
        <end position="766"/>
    </location>
</feature>
<feature type="region of interest" description="Disordered" evidence="4">
    <location>
        <begin position="501"/>
        <end position="520"/>
    </location>
</feature>
<dbReference type="Proteomes" id="UP001271007">
    <property type="component" value="Unassembled WGS sequence"/>
</dbReference>
<reference evidence="6" key="1">
    <citation type="submission" date="2023-04" db="EMBL/GenBank/DDBJ databases">
        <title>Black Yeasts Isolated from many extreme environments.</title>
        <authorList>
            <person name="Coleine C."/>
            <person name="Stajich J.E."/>
            <person name="Selbmann L."/>
        </authorList>
    </citation>
    <scope>NUCLEOTIDE SEQUENCE</scope>
    <source>
        <strain evidence="6">CCFEE 5312</strain>
    </source>
</reference>
<organism evidence="6 7">
    <name type="scientific">Extremus antarcticus</name>
    <dbReference type="NCBI Taxonomy" id="702011"/>
    <lineage>
        <taxon>Eukaryota</taxon>
        <taxon>Fungi</taxon>
        <taxon>Dikarya</taxon>
        <taxon>Ascomycota</taxon>
        <taxon>Pezizomycotina</taxon>
        <taxon>Dothideomycetes</taxon>
        <taxon>Dothideomycetidae</taxon>
        <taxon>Mycosphaerellales</taxon>
        <taxon>Extremaceae</taxon>
        <taxon>Extremus</taxon>
    </lineage>
</organism>
<evidence type="ECO:0000259" key="5">
    <source>
        <dbReference type="Pfam" id="PF11935"/>
    </source>
</evidence>
<keyword evidence="7" id="KW-1185">Reference proteome</keyword>
<comment type="subcellular location">
    <subcellularLocation>
        <location evidence="1">Nucleus</location>
    </subcellularLocation>
</comment>
<protein>
    <recommendedName>
        <fullName evidence="5">Symplekin/Pta1 N-terminal domain-containing protein</fullName>
    </recommendedName>
</protein>
<evidence type="ECO:0000313" key="7">
    <source>
        <dbReference type="Proteomes" id="UP001271007"/>
    </source>
</evidence>
<proteinExistence type="predicted"/>
<keyword evidence="3" id="KW-0539">Nucleus</keyword>
<dbReference type="PANTHER" id="PTHR15245:SF20">
    <property type="entry name" value="SYMPLEKIN"/>
    <property type="match status" value="1"/>
</dbReference>
<dbReference type="Gene3D" id="1.25.10.10">
    <property type="entry name" value="Leucine-rich Repeat Variant"/>
    <property type="match status" value="1"/>
</dbReference>
<evidence type="ECO:0000256" key="1">
    <source>
        <dbReference type="ARBA" id="ARBA00004123"/>
    </source>
</evidence>
<feature type="compositionally biased region" description="Basic and acidic residues" evidence="4">
    <location>
        <begin position="308"/>
        <end position="318"/>
    </location>
</feature>
<dbReference type="EMBL" id="JAWDJX010000035">
    <property type="protein sequence ID" value="KAK3050032.1"/>
    <property type="molecule type" value="Genomic_DNA"/>
</dbReference>
<dbReference type="PANTHER" id="PTHR15245">
    <property type="entry name" value="SYMPLEKIN-RELATED"/>
    <property type="match status" value="1"/>
</dbReference>
<dbReference type="InterPro" id="IPR032460">
    <property type="entry name" value="Symplekin/Pta1_N"/>
</dbReference>
<dbReference type="InterPro" id="IPR011989">
    <property type="entry name" value="ARM-like"/>
</dbReference>
<evidence type="ECO:0000256" key="2">
    <source>
        <dbReference type="ARBA" id="ARBA00022664"/>
    </source>
</evidence>
<dbReference type="GO" id="GO:0006397">
    <property type="term" value="P:mRNA processing"/>
    <property type="evidence" value="ECO:0007669"/>
    <property type="project" value="UniProtKB-KW"/>
</dbReference>
<feature type="domain" description="Symplekin/Pta1 N-terminal" evidence="5">
    <location>
        <begin position="93"/>
        <end position="307"/>
    </location>
</feature>
<accession>A0AAJ0GC90</accession>
<evidence type="ECO:0000256" key="4">
    <source>
        <dbReference type="SAM" id="MobiDB-lite"/>
    </source>
</evidence>
<feature type="region of interest" description="Disordered" evidence="4">
    <location>
        <begin position="308"/>
        <end position="354"/>
    </location>
</feature>
<dbReference type="InterPro" id="IPR021850">
    <property type="entry name" value="Symplekin/Pta1"/>
</dbReference>